<sequence>MVPQYFPGLLLMCSGALALPNDAFTITQSPPARRSPSPPLAQRATTYESTLPLPLTDYSYPCSAIPY</sequence>
<evidence type="ECO:0000313" key="4">
    <source>
        <dbReference type="Proteomes" id="UP000076532"/>
    </source>
</evidence>
<feature type="compositionally biased region" description="Low complexity" evidence="1">
    <location>
        <begin position="28"/>
        <end position="44"/>
    </location>
</feature>
<keyword evidence="4" id="KW-1185">Reference proteome</keyword>
<dbReference type="AlphaFoldDB" id="A0A166J601"/>
<proteinExistence type="predicted"/>
<reference evidence="3 4" key="1">
    <citation type="journal article" date="2016" name="Mol. Biol. Evol.">
        <title>Comparative Genomics of Early-Diverging Mushroom-Forming Fungi Provides Insights into the Origins of Lignocellulose Decay Capabilities.</title>
        <authorList>
            <person name="Nagy L.G."/>
            <person name="Riley R."/>
            <person name="Tritt A."/>
            <person name="Adam C."/>
            <person name="Daum C."/>
            <person name="Floudas D."/>
            <person name="Sun H."/>
            <person name="Yadav J.S."/>
            <person name="Pangilinan J."/>
            <person name="Larsson K.H."/>
            <person name="Matsuura K."/>
            <person name="Barry K."/>
            <person name="Labutti K."/>
            <person name="Kuo R."/>
            <person name="Ohm R.A."/>
            <person name="Bhattacharya S.S."/>
            <person name="Shirouzu T."/>
            <person name="Yoshinaga Y."/>
            <person name="Martin F.M."/>
            <person name="Grigoriev I.V."/>
            <person name="Hibbett D.S."/>
        </authorList>
    </citation>
    <scope>NUCLEOTIDE SEQUENCE [LARGE SCALE GENOMIC DNA]</scope>
    <source>
        <strain evidence="3 4">CBS 109695</strain>
    </source>
</reference>
<keyword evidence="2" id="KW-0732">Signal</keyword>
<protein>
    <submittedName>
        <fullName evidence="3">Uncharacterized protein</fullName>
    </submittedName>
</protein>
<dbReference type="Proteomes" id="UP000076532">
    <property type="component" value="Unassembled WGS sequence"/>
</dbReference>
<gene>
    <name evidence="3" type="ORF">FIBSPDRAFT_861530</name>
</gene>
<evidence type="ECO:0000313" key="3">
    <source>
        <dbReference type="EMBL" id="KZP20532.1"/>
    </source>
</evidence>
<evidence type="ECO:0000256" key="2">
    <source>
        <dbReference type="SAM" id="SignalP"/>
    </source>
</evidence>
<feature type="signal peptide" evidence="2">
    <location>
        <begin position="1"/>
        <end position="18"/>
    </location>
</feature>
<feature type="chain" id="PRO_5007875662" evidence="2">
    <location>
        <begin position="19"/>
        <end position="67"/>
    </location>
</feature>
<dbReference type="EMBL" id="KV417554">
    <property type="protein sequence ID" value="KZP20532.1"/>
    <property type="molecule type" value="Genomic_DNA"/>
</dbReference>
<evidence type="ECO:0000256" key="1">
    <source>
        <dbReference type="SAM" id="MobiDB-lite"/>
    </source>
</evidence>
<feature type="region of interest" description="Disordered" evidence="1">
    <location>
        <begin position="28"/>
        <end position="48"/>
    </location>
</feature>
<organism evidence="3 4">
    <name type="scientific">Athelia psychrophila</name>
    <dbReference type="NCBI Taxonomy" id="1759441"/>
    <lineage>
        <taxon>Eukaryota</taxon>
        <taxon>Fungi</taxon>
        <taxon>Dikarya</taxon>
        <taxon>Basidiomycota</taxon>
        <taxon>Agaricomycotina</taxon>
        <taxon>Agaricomycetes</taxon>
        <taxon>Agaricomycetidae</taxon>
        <taxon>Atheliales</taxon>
        <taxon>Atheliaceae</taxon>
        <taxon>Athelia</taxon>
    </lineage>
</organism>
<accession>A0A166J601</accession>
<name>A0A166J601_9AGAM</name>